<dbReference type="KEGG" id="mvc:MSVAZ_2254"/>
<dbReference type="GO" id="GO:0016740">
    <property type="term" value="F:transferase activity"/>
    <property type="evidence" value="ECO:0007669"/>
    <property type="project" value="TreeGrafter"/>
</dbReference>
<dbReference type="InterPro" id="IPR001279">
    <property type="entry name" value="Metallo-B-lactamas"/>
</dbReference>
<dbReference type="STRING" id="1434123.MSVAZ_2254"/>
<evidence type="ECO:0000313" key="2">
    <source>
        <dbReference type="EMBL" id="AKB44523.1"/>
    </source>
</evidence>
<name>A0A0E3Q7E6_9EURY</name>
<dbReference type="HOGENOM" id="CLU_036012_2_0_2"/>
<dbReference type="GeneID" id="24810727"/>
<evidence type="ECO:0000259" key="1">
    <source>
        <dbReference type="Pfam" id="PF00753"/>
    </source>
</evidence>
<evidence type="ECO:0000313" key="3">
    <source>
        <dbReference type="Proteomes" id="UP000033096"/>
    </source>
</evidence>
<dbReference type="Pfam" id="PF00753">
    <property type="entry name" value="Lactamase_B"/>
    <property type="match status" value="1"/>
</dbReference>
<proteinExistence type="predicted"/>
<accession>A0A0E3Q7E6</accession>
<dbReference type="InterPro" id="IPR041712">
    <property type="entry name" value="DHPS-like_MBL-fold"/>
</dbReference>
<organism evidence="2 3">
    <name type="scientific">Methanosarcina vacuolata Z-761</name>
    <dbReference type="NCBI Taxonomy" id="1434123"/>
    <lineage>
        <taxon>Archaea</taxon>
        <taxon>Methanobacteriati</taxon>
        <taxon>Methanobacteriota</taxon>
        <taxon>Stenosarchaea group</taxon>
        <taxon>Methanomicrobia</taxon>
        <taxon>Methanosarcinales</taxon>
        <taxon>Methanosarcinaceae</taxon>
        <taxon>Methanosarcina</taxon>
    </lineage>
</organism>
<dbReference type="CDD" id="cd07713">
    <property type="entry name" value="DHPS-like_MBL-fold"/>
    <property type="match status" value="1"/>
</dbReference>
<keyword evidence="3" id="KW-1185">Reference proteome</keyword>
<dbReference type="PANTHER" id="PTHR13754">
    <property type="entry name" value="METALLO-BETA-LACTAMASE SUPERFAMILY PROTEIN"/>
    <property type="match status" value="1"/>
</dbReference>
<dbReference type="PANTHER" id="PTHR13754:SF18">
    <property type="entry name" value="7,8-DIHYDROPTERIN-6-METHYL-4-(BETA-D-RIBOFURANOSYL)-AMINOBENZENE-5'-PHOSPHATE SYNTHASE"/>
    <property type="match status" value="1"/>
</dbReference>
<dbReference type="AlphaFoldDB" id="A0A0E3Q7E6"/>
<dbReference type="Proteomes" id="UP000033096">
    <property type="component" value="Chromosome"/>
</dbReference>
<dbReference type="EMBL" id="CP009520">
    <property type="protein sequence ID" value="AKB44523.1"/>
    <property type="molecule type" value="Genomic_DNA"/>
</dbReference>
<reference evidence="2 3" key="1">
    <citation type="submission" date="2014-07" db="EMBL/GenBank/DDBJ databases">
        <title>Methanogenic archaea and the global carbon cycle.</title>
        <authorList>
            <person name="Henriksen J.R."/>
            <person name="Luke J."/>
            <person name="Reinhart S."/>
            <person name="Benedict M.N."/>
            <person name="Youngblut N.D."/>
            <person name="Metcalf M.E."/>
            <person name="Whitaker R.J."/>
            <person name="Metcalf W.W."/>
        </authorList>
    </citation>
    <scope>NUCLEOTIDE SEQUENCE [LARGE SCALE GENOMIC DNA]</scope>
    <source>
        <strain evidence="2 3">Z-761</strain>
    </source>
</reference>
<gene>
    <name evidence="2" type="ORF">MSVAZ_2254</name>
</gene>
<protein>
    <submittedName>
        <fullName evidence="2">7,8 dihydropteroate synthase (Methanopterin)</fullName>
    </submittedName>
</protein>
<dbReference type="InterPro" id="IPR052926">
    <property type="entry name" value="Metallo-beta-lactamase_dom"/>
</dbReference>
<sequence>MNNTDMNKLNIREADRLEVTILVDNYTDMLVESTDICKRPHLPIPHTLLAEHGFSCLIKVFAGDEKHTLLMDAAVTPACLFSNARFLKADLSELEAIILSHGHPDHFFGLEEILKFLNEKGKTKIPLFLHPDVFLERRLNVPAIGSPVTVPSLDESTLKSAGVSLIKSEKPVSVADDLIYTTGEVERTTAFEKGFSWAEAKINGKWTTDPFRDDQGLVIKLKGKGLVVISGCAHAGIINTVEYAKKLAGMDKVHAVLGGFHLTGRTFDPIIQPTIDEMRRIKPDYVVPMHCTGWKAINRLEEAMPEQFLLNTVGTTYVFNGN</sequence>
<dbReference type="SUPFAM" id="SSF56281">
    <property type="entry name" value="Metallo-hydrolase/oxidoreductase"/>
    <property type="match status" value="1"/>
</dbReference>
<dbReference type="InterPro" id="IPR036866">
    <property type="entry name" value="RibonucZ/Hydroxyglut_hydro"/>
</dbReference>
<dbReference type="PATRIC" id="fig|1434123.4.peg.2751"/>
<dbReference type="Gene3D" id="3.60.15.10">
    <property type="entry name" value="Ribonuclease Z/Hydroxyacylglutathione hydrolase-like"/>
    <property type="match status" value="1"/>
</dbReference>
<feature type="domain" description="Metallo-beta-lactamase" evidence="1">
    <location>
        <begin position="84"/>
        <end position="115"/>
    </location>
</feature>
<dbReference type="RefSeq" id="WP_232316080.1">
    <property type="nucleotide sequence ID" value="NZ_CP009520.1"/>
</dbReference>